<protein>
    <submittedName>
        <fullName evidence="2">Ribosomal N-acetyltransferase YdaF</fullName>
        <ecNumber evidence="2">2.3.1.-</ecNumber>
    </submittedName>
</protein>
<dbReference type="GO" id="GO:0016747">
    <property type="term" value="F:acyltransferase activity, transferring groups other than amino-acyl groups"/>
    <property type="evidence" value="ECO:0007669"/>
    <property type="project" value="InterPro"/>
</dbReference>
<dbReference type="AlphaFoldDB" id="A0A518CX00"/>
<dbReference type="EMBL" id="CP036290">
    <property type="protein sequence ID" value="QDU83757.1"/>
    <property type="molecule type" value="Genomic_DNA"/>
</dbReference>
<reference evidence="2 3" key="1">
    <citation type="submission" date="2019-02" db="EMBL/GenBank/DDBJ databases">
        <title>Deep-cultivation of Planctomycetes and their phenomic and genomic characterization uncovers novel biology.</title>
        <authorList>
            <person name="Wiegand S."/>
            <person name="Jogler M."/>
            <person name="Boedeker C."/>
            <person name="Pinto D."/>
            <person name="Vollmers J."/>
            <person name="Rivas-Marin E."/>
            <person name="Kohn T."/>
            <person name="Peeters S.H."/>
            <person name="Heuer A."/>
            <person name="Rast P."/>
            <person name="Oberbeckmann S."/>
            <person name="Bunk B."/>
            <person name="Jeske O."/>
            <person name="Meyerdierks A."/>
            <person name="Storesund J.E."/>
            <person name="Kallscheuer N."/>
            <person name="Luecker S."/>
            <person name="Lage O.M."/>
            <person name="Pohl T."/>
            <person name="Merkel B.J."/>
            <person name="Hornburger P."/>
            <person name="Mueller R.-W."/>
            <person name="Bruemmer F."/>
            <person name="Labrenz M."/>
            <person name="Spormann A.M."/>
            <person name="Op den Camp H."/>
            <person name="Overmann J."/>
            <person name="Amann R."/>
            <person name="Jetten M.S.M."/>
            <person name="Mascher T."/>
            <person name="Medema M.H."/>
            <person name="Devos D.P."/>
            <person name="Kaster A.-K."/>
            <person name="Ovreas L."/>
            <person name="Rohde M."/>
            <person name="Galperin M.Y."/>
            <person name="Jogler C."/>
        </authorList>
    </citation>
    <scope>NUCLEOTIDE SEQUENCE [LARGE SCALE GENOMIC DNA]</scope>
    <source>
        <strain evidence="2 3">Pla163</strain>
    </source>
</reference>
<evidence type="ECO:0000259" key="1">
    <source>
        <dbReference type="Pfam" id="PF13302"/>
    </source>
</evidence>
<proteinExistence type="predicted"/>
<dbReference type="InterPro" id="IPR016181">
    <property type="entry name" value="Acyl_CoA_acyltransferase"/>
</dbReference>
<dbReference type="Proteomes" id="UP000319342">
    <property type="component" value="Chromosome"/>
</dbReference>
<gene>
    <name evidence="2" type="primary">ydaF</name>
    <name evidence="2" type="ORF">Pla163_08580</name>
</gene>
<dbReference type="EC" id="2.3.1.-" evidence="2"/>
<keyword evidence="2" id="KW-0012">Acyltransferase</keyword>
<accession>A0A518CX00</accession>
<dbReference type="PANTHER" id="PTHR43610">
    <property type="entry name" value="BLL6696 PROTEIN"/>
    <property type="match status" value="1"/>
</dbReference>
<keyword evidence="3" id="KW-1185">Reference proteome</keyword>
<keyword evidence="2" id="KW-0808">Transferase</keyword>
<evidence type="ECO:0000313" key="3">
    <source>
        <dbReference type="Proteomes" id="UP000319342"/>
    </source>
</evidence>
<organism evidence="2 3">
    <name type="scientific">Rohdeia mirabilis</name>
    <dbReference type="NCBI Taxonomy" id="2528008"/>
    <lineage>
        <taxon>Bacteria</taxon>
        <taxon>Pseudomonadati</taxon>
        <taxon>Planctomycetota</taxon>
        <taxon>Planctomycetia</taxon>
        <taxon>Planctomycetia incertae sedis</taxon>
        <taxon>Rohdeia</taxon>
    </lineage>
</organism>
<dbReference type="Gene3D" id="3.40.630.30">
    <property type="match status" value="1"/>
</dbReference>
<dbReference type="Pfam" id="PF13302">
    <property type="entry name" value="Acetyltransf_3"/>
    <property type="match status" value="1"/>
</dbReference>
<dbReference type="PANTHER" id="PTHR43610:SF1">
    <property type="entry name" value="N-ACETYLTRANSFERASE DOMAIN-CONTAINING PROTEIN"/>
    <property type="match status" value="1"/>
</dbReference>
<sequence length="196" mass="21842">MFVEPITLAGFGVQLVPLAIEHEAGLRAAAADGELWNLRVTSVPAPDETRSYIEAALKSRELGDRMPFAVVDEVSGTVIGCTSYHDIVPGPKRVEIGFTWYAQRVQRTHVNTACKLLLLTHAFETLNCNVVGWRTDCLNVASQRAIERLGARKDGVIRGFALRRDGSVRDTAMYSLTRAEWPDVRARLEGFMRRSR</sequence>
<name>A0A518CX00_9BACT</name>
<dbReference type="InterPro" id="IPR000182">
    <property type="entry name" value="GNAT_dom"/>
</dbReference>
<feature type="domain" description="N-acetyltransferase" evidence="1">
    <location>
        <begin position="15"/>
        <end position="152"/>
    </location>
</feature>
<evidence type="ECO:0000313" key="2">
    <source>
        <dbReference type="EMBL" id="QDU83757.1"/>
    </source>
</evidence>
<dbReference type="SUPFAM" id="SSF55729">
    <property type="entry name" value="Acyl-CoA N-acyltransferases (Nat)"/>
    <property type="match status" value="1"/>
</dbReference>